<keyword evidence="7 8" id="KW-0472">Membrane</keyword>
<comment type="subcellular location">
    <subcellularLocation>
        <location evidence="2">Cell inner membrane</location>
        <topology evidence="2">Multi-pass membrane protein</topology>
    </subcellularLocation>
</comment>
<comment type="function">
    <text evidence="1">Intake of glucose and galactose.</text>
</comment>
<feature type="transmembrane region" description="Helical" evidence="8">
    <location>
        <begin position="83"/>
        <end position="103"/>
    </location>
</feature>
<feature type="transmembrane region" description="Helical" evidence="8">
    <location>
        <begin position="310"/>
        <end position="328"/>
    </location>
</feature>
<keyword evidence="4" id="KW-1003">Cell membrane</keyword>
<feature type="transmembrane region" description="Helical" evidence="8">
    <location>
        <begin position="348"/>
        <end position="370"/>
    </location>
</feature>
<comment type="similarity">
    <text evidence="3">Belongs to the major facilitator superfamily. FHS transporter (TC 2.A.1.7) family.</text>
</comment>
<gene>
    <name evidence="9" type="ORF">RI844_12930</name>
</gene>
<feature type="transmembrane region" description="Helical" evidence="8">
    <location>
        <begin position="53"/>
        <end position="71"/>
    </location>
</feature>
<dbReference type="Pfam" id="PF07690">
    <property type="entry name" value="MFS_1"/>
    <property type="match status" value="1"/>
</dbReference>
<keyword evidence="6 8" id="KW-1133">Transmembrane helix</keyword>
<reference evidence="9 10" key="1">
    <citation type="submission" date="2023-09" db="EMBL/GenBank/DDBJ databases">
        <authorList>
            <person name="Qi X."/>
        </authorList>
    </citation>
    <scope>NUCLEOTIDE SEQUENCE [LARGE SCALE GENOMIC DNA]</scope>
    <source>
        <strain evidence="9 10">S1-1</strain>
    </source>
</reference>
<evidence type="ECO:0000256" key="5">
    <source>
        <dbReference type="ARBA" id="ARBA00022692"/>
    </source>
</evidence>
<feature type="transmembrane region" description="Helical" evidence="8">
    <location>
        <begin position="199"/>
        <end position="218"/>
    </location>
</feature>
<dbReference type="CDD" id="cd17394">
    <property type="entry name" value="MFS_FucP_like"/>
    <property type="match status" value="1"/>
</dbReference>
<proteinExistence type="inferred from homology"/>
<keyword evidence="5 8" id="KW-0812">Transmembrane</keyword>
<dbReference type="NCBIfam" id="TIGR01272">
    <property type="entry name" value="gluP"/>
    <property type="match status" value="1"/>
</dbReference>
<dbReference type="EMBL" id="CP136600">
    <property type="protein sequence ID" value="WOH36272.1"/>
    <property type="molecule type" value="Genomic_DNA"/>
</dbReference>
<dbReference type="Proteomes" id="UP001301442">
    <property type="component" value="Chromosome"/>
</dbReference>
<evidence type="ECO:0000313" key="10">
    <source>
        <dbReference type="Proteomes" id="UP001301442"/>
    </source>
</evidence>
<feature type="transmembrane region" description="Helical" evidence="8">
    <location>
        <begin position="15"/>
        <end position="33"/>
    </location>
</feature>
<dbReference type="RefSeq" id="WP_348395086.1">
    <property type="nucleotide sequence ID" value="NZ_CP136600.1"/>
</dbReference>
<feature type="transmembrane region" description="Helical" evidence="8">
    <location>
        <begin position="414"/>
        <end position="431"/>
    </location>
</feature>
<keyword evidence="10" id="KW-1185">Reference proteome</keyword>
<evidence type="ECO:0000256" key="2">
    <source>
        <dbReference type="ARBA" id="ARBA00004429"/>
    </source>
</evidence>
<evidence type="ECO:0000256" key="4">
    <source>
        <dbReference type="ARBA" id="ARBA00022475"/>
    </source>
</evidence>
<dbReference type="InterPro" id="IPR036259">
    <property type="entry name" value="MFS_trans_sf"/>
</dbReference>
<feature type="transmembrane region" description="Helical" evidence="8">
    <location>
        <begin position="239"/>
        <end position="259"/>
    </location>
</feature>
<feature type="transmembrane region" description="Helical" evidence="8">
    <location>
        <begin position="147"/>
        <end position="168"/>
    </location>
</feature>
<evidence type="ECO:0000313" key="9">
    <source>
        <dbReference type="EMBL" id="WOH36272.1"/>
    </source>
</evidence>
<dbReference type="Gene3D" id="1.20.1250.20">
    <property type="entry name" value="MFS general substrate transporter like domains"/>
    <property type="match status" value="2"/>
</dbReference>
<dbReference type="InterPro" id="IPR005964">
    <property type="entry name" value="Glc/Gal_transptr_bac"/>
</dbReference>
<dbReference type="InterPro" id="IPR050375">
    <property type="entry name" value="MFS_TsgA-like"/>
</dbReference>
<feature type="transmembrane region" description="Helical" evidence="8">
    <location>
        <begin position="382"/>
        <end position="402"/>
    </location>
</feature>
<sequence>MEAAIENTQVKQSSLVPMAIVGGLFFVFGFVTWLNGSLIPFLKIACELNHMEAYLVTMAFYIAYTVMALPVSTVLKRSGYKNGMVLGLLVMSVGAIIFIPAAQERMYSIFLLALFILASGLTMLQTAANPYIVLLGPKETAAVRISIMGLLNKSAGIVAPIIFTAFVLSDMSQFDETRLAPLDEIKRNAELMELSSRLVTPYIVMAIMLAILAVVIKLSPLPEPNLEENTNDSDDDKWAILRFPQLIFGALTLFFYVGVEVIAGDTIGLFGQEMGVSNFGQLTSYTMAFMVAAYITGMVVIPRFISQETALALSGAFGIVLSILLLTSSSDSSNVWQSLFFWTGAPQIPNVVLYVALLGFANALVWPAIWPMALTGLGKHTSTGSALLIMGISGGALMPLIYGYLVESSGNSQSSYWIMLPCYLVILWYALHGHKIRSWTSSVNDKH</sequence>
<evidence type="ECO:0000256" key="1">
    <source>
        <dbReference type="ARBA" id="ARBA00003321"/>
    </source>
</evidence>
<evidence type="ECO:0000256" key="7">
    <source>
        <dbReference type="ARBA" id="ARBA00023136"/>
    </source>
</evidence>
<dbReference type="PANTHER" id="PTHR43702">
    <property type="entry name" value="L-FUCOSE-PROTON SYMPORTER"/>
    <property type="match status" value="1"/>
</dbReference>
<feature type="transmembrane region" description="Helical" evidence="8">
    <location>
        <begin position="279"/>
        <end position="301"/>
    </location>
</feature>
<dbReference type="PANTHER" id="PTHR43702:SF12">
    <property type="entry name" value="N-ACETYL GLUCOSAMINE TRANSPORTER NAGP"/>
    <property type="match status" value="1"/>
</dbReference>
<evidence type="ECO:0000256" key="6">
    <source>
        <dbReference type="ARBA" id="ARBA00022989"/>
    </source>
</evidence>
<name>A0ABZ0GK77_9GAMM</name>
<evidence type="ECO:0000256" key="8">
    <source>
        <dbReference type="SAM" id="Phobius"/>
    </source>
</evidence>
<feature type="transmembrane region" description="Helical" evidence="8">
    <location>
        <begin position="109"/>
        <end position="135"/>
    </location>
</feature>
<organism evidence="9 10">
    <name type="scientific">Thalassotalea fonticola</name>
    <dbReference type="NCBI Taxonomy" id="3065649"/>
    <lineage>
        <taxon>Bacteria</taxon>
        <taxon>Pseudomonadati</taxon>
        <taxon>Pseudomonadota</taxon>
        <taxon>Gammaproteobacteria</taxon>
        <taxon>Alteromonadales</taxon>
        <taxon>Colwelliaceae</taxon>
        <taxon>Thalassotalea</taxon>
    </lineage>
</organism>
<protein>
    <submittedName>
        <fullName evidence="9">Sugar MFS transporter</fullName>
    </submittedName>
</protein>
<dbReference type="InterPro" id="IPR011701">
    <property type="entry name" value="MFS"/>
</dbReference>
<accession>A0ABZ0GK77</accession>
<evidence type="ECO:0000256" key="3">
    <source>
        <dbReference type="ARBA" id="ARBA00009120"/>
    </source>
</evidence>
<dbReference type="SUPFAM" id="SSF103473">
    <property type="entry name" value="MFS general substrate transporter"/>
    <property type="match status" value="1"/>
</dbReference>